<dbReference type="GeneID" id="5470701"/>
<evidence type="ECO:0000313" key="2">
    <source>
        <dbReference type="Proteomes" id="UP000202420"/>
    </source>
</evidence>
<protein>
    <submittedName>
        <fullName evidence="1">Uncharacterized protein z352R</fullName>
    </submittedName>
</protein>
<accession>A7K8W2</accession>
<keyword evidence="2" id="KW-1185">Reference proteome</keyword>
<gene>
    <name evidence="1" type="primary">z352R</name>
    <name evidence="1" type="ORF">ATCV1_z352R</name>
</gene>
<evidence type="ECO:0000313" key="1">
    <source>
        <dbReference type="EMBL" id="ABT16486.1"/>
    </source>
</evidence>
<sequence length="115" mass="12422">MAVFVTPSSFAHSSAVFSIPSFTIKHADLQLSGIVLFLPCVGLSAHLMLGRASFVGSLLFMWSAVYPPCRGLPRKLDATARPTCIVRFLPEASFMSAFVYPPITRFGTCPPVVSL</sequence>
<dbReference type="KEGG" id="vg:5470701"/>
<name>A7K8W2_9PHYC</name>
<reference evidence="1 2" key="1">
    <citation type="submission" date="2006-09" db="EMBL/GenBank/DDBJ databases">
        <title>Sequence and annotation of the 288-kb ATCV-1 virus that infects an endosymbiotic Chlorella strain of the heliozoon Acanthocystis turfacea.</title>
        <authorList>
            <person name="Fitzgerald L.A."/>
            <person name="Graves M.V."/>
            <person name="Li X."/>
            <person name="Pfitzner A.J.P."/>
            <person name="Hartigan J."/>
            <person name="Van Etten J.L."/>
        </authorList>
    </citation>
    <scope>NUCLEOTIDE SEQUENCE [LARGE SCALE GENOMIC DNA]</scope>
    <source>
        <strain evidence="1 2">ATCV-1</strain>
    </source>
</reference>
<dbReference type="OrthoDB" id="38907at10239"/>
<dbReference type="RefSeq" id="YP_001426833.1">
    <property type="nucleotide sequence ID" value="NC_008724.1"/>
</dbReference>
<dbReference type="EMBL" id="EF101928">
    <property type="protein sequence ID" value="ABT16486.1"/>
    <property type="molecule type" value="Genomic_DNA"/>
</dbReference>
<organism evidence="1 2">
    <name type="scientific">Chlorovirus heliozoae</name>
    <dbReference type="NCBI Taxonomy" id="322019"/>
    <lineage>
        <taxon>Viruses</taxon>
        <taxon>Varidnaviria</taxon>
        <taxon>Bamfordvirae</taxon>
        <taxon>Nucleocytoviricota</taxon>
        <taxon>Megaviricetes</taxon>
        <taxon>Algavirales</taxon>
        <taxon>Phycodnaviridae</taxon>
        <taxon>Chlorovirus</taxon>
    </lineage>
</organism>
<proteinExistence type="predicted"/>
<dbReference type="Proteomes" id="UP000202420">
    <property type="component" value="Segment"/>
</dbReference>